<comment type="subcellular location">
    <subcellularLocation>
        <location evidence="1">Cell membrane</location>
        <topology evidence="1">Single-pass type II membrane protein</topology>
    </subcellularLocation>
</comment>
<keyword evidence="6" id="KW-0812">Transmembrane</keyword>
<evidence type="ECO:0000256" key="3">
    <source>
        <dbReference type="ARBA" id="ARBA00022670"/>
    </source>
</evidence>
<dbReference type="InterPro" id="IPR019756">
    <property type="entry name" value="Pept_S26A_signal_pept_1_Ser-AS"/>
</dbReference>
<dbReference type="PROSITE" id="PS00501">
    <property type="entry name" value="SPASE_I_1"/>
    <property type="match status" value="1"/>
</dbReference>
<feature type="region of interest" description="Disordered" evidence="5">
    <location>
        <begin position="1"/>
        <end position="53"/>
    </location>
</feature>
<evidence type="ECO:0000313" key="9">
    <source>
        <dbReference type="Proteomes" id="UP000020825"/>
    </source>
</evidence>
<feature type="compositionally biased region" description="Basic and acidic residues" evidence="5">
    <location>
        <begin position="15"/>
        <end position="32"/>
    </location>
</feature>
<feature type="region of interest" description="Disordered" evidence="5">
    <location>
        <begin position="118"/>
        <end position="146"/>
    </location>
</feature>
<dbReference type="PANTHER" id="PTHR43390:SF1">
    <property type="entry name" value="CHLOROPLAST PROCESSING PEPTIDASE"/>
    <property type="match status" value="1"/>
</dbReference>
<accession>X8CK70</accession>
<dbReference type="GO" id="GO:0006465">
    <property type="term" value="P:signal peptide processing"/>
    <property type="evidence" value="ECO:0007669"/>
    <property type="project" value="InterPro"/>
</dbReference>
<keyword evidence="3" id="KW-0645">Protease</keyword>
<feature type="compositionally biased region" description="Polar residues" evidence="5">
    <location>
        <begin position="1"/>
        <end position="14"/>
    </location>
</feature>
<sequence>MTDTADSSNPQSHAGDSDPKVSTRNPETRPDDAAAADGPVPEPGPADQASEPAAAKHSTLREFALLAVIAVVLYYVMLTFVARPYLIPSESMEPTLHGCTGCVGDRIMVDKISYRFSAPSPATSSSSRGRRPGTSATSRSGRTTPCCAGCRTRCRSSASSRRTKTTW</sequence>
<evidence type="ECO:0000313" key="8">
    <source>
        <dbReference type="EMBL" id="EUA55665.1"/>
    </source>
</evidence>
<evidence type="ECO:0000256" key="4">
    <source>
        <dbReference type="ARBA" id="ARBA00022801"/>
    </source>
</evidence>
<dbReference type="GO" id="GO:0004252">
    <property type="term" value="F:serine-type endopeptidase activity"/>
    <property type="evidence" value="ECO:0007669"/>
    <property type="project" value="InterPro"/>
</dbReference>
<dbReference type="InterPro" id="IPR036286">
    <property type="entry name" value="LexA/Signal_pep-like_sf"/>
</dbReference>
<dbReference type="CDD" id="cd06530">
    <property type="entry name" value="S26_SPase_I"/>
    <property type="match status" value="1"/>
</dbReference>
<dbReference type="SUPFAM" id="SSF51306">
    <property type="entry name" value="LexA/Signal peptidase"/>
    <property type="match status" value="1"/>
</dbReference>
<dbReference type="AlphaFoldDB" id="X8CK70"/>
<feature type="transmembrane region" description="Helical" evidence="6">
    <location>
        <begin position="63"/>
        <end position="82"/>
    </location>
</feature>
<dbReference type="GO" id="GO:0005886">
    <property type="term" value="C:plasma membrane"/>
    <property type="evidence" value="ECO:0007669"/>
    <property type="project" value="UniProtKB-SubCell"/>
</dbReference>
<evidence type="ECO:0000256" key="2">
    <source>
        <dbReference type="ARBA" id="ARBA00009370"/>
    </source>
</evidence>
<dbReference type="Proteomes" id="UP000020825">
    <property type="component" value="Unassembled WGS sequence"/>
</dbReference>
<evidence type="ECO:0000256" key="5">
    <source>
        <dbReference type="SAM" id="MobiDB-lite"/>
    </source>
</evidence>
<comment type="caution">
    <text evidence="8">The sequence shown here is derived from an EMBL/GenBank/DDBJ whole genome shotgun (WGS) entry which is preliminary data.</text>
</comment>
<reference evidence="8 9" key="1">
    <citation type="submission" date="2013-12" db="EMBL/GenBank/DDBJ databases">
        <authorList>
            <person name="Zelazny A."/>
            <person name="Olivier K."/>
            <person name="Holland S."/>
            <person name="Lenaerts A."/>
            <person name="Ordway D."/>
            <person name="DeGroote M.A."/>
            <person name="Parker T."/>
            <person name="Sizemore C."/>
            <person name="Tallon L.J."/>
            <person name="Sadzewicz L.K."/>
            <person name="Sengamalay N."/>
            <person name="Fraser C.M."/>
            <person name="Hine E."/>
            <person name="Shefchek K.A."/>
            <person name="Das S.P."/>
            <person name="Tettelin H."/>
        </authorList>
    </citation>
    <scope>NUCLEOTIDE SEQUENCE [LARGE SCALE GENOMIC DNA]</scope>
    <source>
        <strain evidence="8 9">1956</strain>
    </source>
</reference>
<dbReference type="InterPro" id="IPR000223">
    <property type="entry name" value="Pept_S26A_signal_pept_1"/>
</dbReference>
<proteinExistence type="inferred from homology"/>
<feature type="domain" description="Peptidase S26" evidence="7">
    <location>
        <begin position="61"/>
        <end position="119"/>
    </location>
</feature>
<comment type="similarity">
    <text evidence="2">Belongs to the peptidase S26 family.</text>
</comment>
<dbReference type="PATRIC" id="fig|1299331.3.peg.3729"/>
<evidence type="ECO:0000256" key="6">
    <source>
        <dbReference type="SAM" id="Phobius"/>
    </source>
</evidence>
<dbReference type="InterPro" id="IPR019533">
    <property type="entry name" value="Peptidase_S26"/>
</dbReference>
<evidence type="ECO:0000259" key="7">
    <source>
        <dbReference type="Pfam" id="PF10502"/>
    </source>
</evidence>
<gene>
    <name evidence="8" type="ORF">I550_3820</name>
</gene>
<organism evidence="8 9">
    <name type="scientific">Mycobacterium intracellulare 1956</name>
    <dbReference type="NCBI Taxonomy" id="1299331"/>
    <lineage>
        <taxon>Bacteria</taxon>
        <taxon>Bacillati</taxon>
        <taxon>Actinomycetota</taxon>
        <taxon>Actinomycetes</taxon>
        <taxon>Mycobacteriales</taxon>
        <taxon>Mycobacteriaceae</taxon>
        <taxon>Mycobacterium</taxon>
        <taxon>Mycobacterium avium complex (MAC)</taxon>
    </lineage>
</organism>
<keyword evidence="6" id="KW-0472">Membrane</keyword>
<keyword evidence="4" id="KW-0378">Hydrolase</keyword>
<dbReference type="Gene3D" id="2.10.109.10">
    <property type="entry name" value="Umud Fragment, subunit A"/>
    <property type="match status" value="1"/>
</dbReference>
<keyword evidence="6" id="KW-1133">Transmembrane helix</keyword>
<name>X8CK70_MYCIT</name>
<protein>
    <submittedName>
        <fullName evidence="8">Putative signal peptidase I LepB</fullName>
    </submittedName>
</protein>
<dbReference type="PANTHER" id="PTHR43390">
    <property type="entry name" value="SIGNAL PEPTIDASE I"/>
    <property type="match status" value="1"/>
</dbReference>
<dbReference type="EMBL" id="JAOG01000002">
    <property type="protein sequence ID" value="EUA55665.1"/>
    <property type="molecule type" value="Genomic_DNA"/>
</dbReference>
<evidence type="ECO:0000256" key="1">
    <source>
        <dbReference type="ARBA" id="ARBA00004401"/>
    </source>
</evidence>
<dbReference type="Pfam" id="PF10502">
    <property type="entry name" value="Peptidase_S26"/>
    <property type="match status" value="1"/>
</dbReference>